<organism evidence="3 4">
    <name type="scientific">Mycolicibacterium paratuberculosis (strain ATCC BAA-968 / K-10)</name>
    <name type="common">Mycobacterium paratuberculosis</name>
    <dbReference type="NCBI Taxonomy" id="262316"/>
    <lineage>
        <taxon>Bacteria</taxon>
        <taxon>Bacillati</taxon>
        <taxon>Actinomycetota</taxon>
        <taxon>Actinomycetes</taxon>
        <taxon>Mycobacteriales</taxon>
        <taxon>Mycobacteriaceae</taxon>
        <taxon>Mycobacterium</taxon>
        <taxon>Mycobacterium avium complex (MAC)</taxon>
    </lineage>
</organism>
<evidence type="ECO:0000256" key="2">
    <source>
        <dbReference type="SAM" id="Phobius"/>
    </source>
</evidence>
<evidence type="ECO:0000313" key="4">
    <source>
        <dbReference type="Proteomes" id="UP000000580"/>
    </source>
</evidence>
<sequence>MSGCSTPSRLSLFRSTLSSFGRPGVRGTRRAMTQTTQPLMRTQVRADIPDSERDPARARRGGKRVARLRAGAVCWLAIAVCCLAAAGLAATGARTGLGGGSPAPVVPEAGTLQVSGAGTTKSLPCHAGYLSVSGKDNTVTLTGHCTSVSVSGNGNRIAVDSSDAVSAAGAGNVVVYHWGSPKVVNAGSGNVVRQG</sequence>
<dbReference type="KEGG" id="mpa:MAP_3852c"/>
<feature type="compositionally biased region" description="Basic and acidic residues" evidence="1">
    <location>
        <begin position="47"/>
        <end position="57"/>
    </location>
</feature>
<reference evidence="3 4" key="1">
    <citation type="journal article" date="2005" name="Proc. Natl. Acad. Sci. U.S.A.">
        <title>The complete genome sequence of Mycobacterium avium subspecies paratuberculosis.</title>
        <authorList>
            <person name="Li L."/>
            <person name="Bannantine J.P."/>
            <person name="Zhang Q."/>
            <person name="Amonsin A."/>
            <person name="May B.J."/>
            <person name="Alt D."/>
            <person name="Banerji N."/>
            <person name="Kanjilal S."/>
            <person name="Kapur V."/>
        </authorList>
    </citation>
    <scope>NUCLEOTIDE SEQUENCE [LARGE SCALE GENOMIC DNA]</scope>
    <source>
        <strain evidence="4">ATCC BAA-968 / K-10</strain>
    </source>
</reference>
<accession>Q73T67</accession>
<dbReference type="Pfam" id="PF11259">
    <property type="entry name" value="DUF3060"/>
    <property type="match status" value="1"/>
</dbReference>
<keyword evidence="4" id="KW-1185">Reference proteome</keyword>
<name>Q73T67_MYCPA</name>
<feature type="transmembrane region" description="Helical" evidence="2">
    <location>
        <begin position="68"/>
        <end position="90"/>
    </location>
</feature>
<dbReference type="eggNOG" id="ENOG5033C3T">
    <property type="taxonomic scope" value="Bacteria"/>
</dbReference>
<evidence type="ECO:0000256" key="1">
    <source>
        <dbReference type="SAM" id="MobiDB-lite"/>
    </source>
</evidence>
<feature type="compositionally biased region" description="Polar residues" evidence="1">
    <location>
        <begin position="31"/>
        <end position="40"/>
    </location>
</feature>
<dbReference type="EMBL" id="AE016958">
    <property type="protein sequence ID" value="AAS06402.1"/>
    <property type="molecule type" value="Genomic_DNA"/>
</dbReference>
<keyword evidence="2" id="KW-0812">Transmembrane</keyword>
<protein>
    <recommendedName>
        <fullName evidence="5">DUF3060 domain-containing protein</fullName>
    </recommendedName>
</protein>
<feature type="region of interest" description="Disordered" evidence="1">
    <location>
        <begin position="21"/>
        <end position="62"/>
    </location>
</feature>
<evidence type="ECO:0000313" key="3">
    <source>
        <dbReference type="EMBL" id="AAS06402.1"/>
    </source>
</evidence>
<gene>
    <name evidence="3" type="ordered locus">MAP_3852c</name>
</gene>
<keyword evidence="2" id="KW-0472">Membrane</keyword>
<dbReference type="HOGENOM" id="CLU_1617170_0_0_11"/>
<dbReference type="AlphaFoldDB" id="Q73T67"/>
<evidence type="ECO:0008006" key="5">
    <source>
        <dbReference type="Google" id="ProtNLM"/>
    </source>
</evidence>
<dbReference type="Proteomes" id="UP000000580">
    <property type="component" value="Chromosome"/>
</dbReference>
<dbReference type="InterPro" id="IPR021417">
    <property type="entry name" value="DUF3060"/>
</dbReference>
<dbReference type="STRING" id="262316.MAP_3852c"/>
<keyword evidence="2" id="KW-1133">Transmembrane helix</keyword>
<proteinExistence type="predicted"/>